<feature type="domain" description="DUF559" evidence="1">
    <location>
        <begin position="9"/>
        <end position="121"/>
    </location>
</feature>
<dbReference type="InterPro" id="IPR047216">
    <property type="entry name" value="Endonuclease_DUF559_bact"/>
</dbReference>
<keyword evidence="3" id="KW-1185">Reference proteome</keyword>
<dbReference type="InterPro" id="IPR007569">
    <property type="entry name" value="DUF559"/>
</dbReference>
<dbReference type="RefSeq" id="WP_045032294.1">
    <property type="nucleotide sequence ID" value="NZ_JRHC01000005.1"/>
</dbReference>
<protein>
    <recommendedName>
        <fullName evidence="1">DUF559 domain-containing protein</fullName>
    </recommendedName>
</protein>
<dbReference type="AlphaFoldDB" id="A0A0D8J6W5"/>
<proteinExistence type="predicted"/>
<dbReference type="STRING" id="1544798.LH29_18420"/>
<evidence type="ECO:0000313" key="3">
    <source>
        <dbReference type="Proteomes" id="UP000032544"/>
    </source>
</evidence>
<dbReference type="InterPro" id="IPR011335">
    <property type="entry name" value="Restrct_endonuc-II-like"/>
</dbReference>
<dbReference type="Proteomes" id="UP000032544">
    <property type="component" value="Unassembled WGS sequence"/>
</dbReference>
<dbReference type="PANTHER" id="PTHR38590">
    <property type="entry name" value="BLL0828 PROTEIN"/>
    <property type="match status" value="1"/>
</dbReference>
<evidence type="ECO:0000259" key="1">
    <source>
        <dbReference type="Pfam" id="PF04480"/>
    </source>
</evidence>
<gene>
    <name evidence="2" type="ORF">LH29_18420</name>
</gene>
<organism evidence="2 3">
    <name type="scientific">Draconibacterium sediminis</name>
    <dbReference type="NCBI Taxonomy" id="1544798"/>
    <lineage>
        <taxon>Bacteria</taxon>
        <taxon>Pseudomonadati</taxon>
        <taxon>Bacteroidota</taxon>
        <taxon>Bacteroidia</taxon>
        <taxon>Marinilabiliales</taxon>
        <taxon>Prolixibacteraceae</taxon>
        <taxon>Draconibacterium</taxon>
    </lineage>
</organism>
<reference evidence="2 3" key="1">
    <citation type="submission" date="2014-09" db="EMBL/GenBank/DDBJ databases">
        <title>Draft Genome Sequence of Draconibacterium sp. JN14CK-3.</title>
        <authorList>
            <person name="Dong C."/>
            <person name="Lai Q."/>
            <person name="Shao Z."/>
        </authorList>
    </citation>
    <scope>NUCLEOTIDE SEQUENCE [LARGE SCALE GENOMIC DNA]</scope>
    <source>
        <strain evidence="2 3">JN14CK-3</strain>
    </source>
</reference>
<dbReference type="OrthoDB" id="9798754at2"/>
<dbReference type="Gene3D" id="3.40.960.10">
    <property type="entry name" value="VSR Endonuclease"/>
    <property type="match status" value="1"/>
</dbReference>
<dbReference type="EMBL" id="JRHC01000005">
    <property type="protein sequence ID" value="KJF42524.1"/>
    <property type="molecule type" value="Genomic_DNA"/>
</dbReference>
<dbReference type="Pfam" id="PF04480">
    <property type="entry name" value="DUF559"/>
    <property type="match status" value="1"/>
</dbReference>
<dbReference type="SUPFAM" id="SSF52980">
    <property type="entry name" value="Restriction endonuclease-like"/>
    <property type="match status" value="1"/>
</dbReference>
<comment type="caution">
    <text evidence="2">The sequence shown here is derived from an EMBL/GenBank/DDBJ whole genome shotgun (WGS) entry which is preliminary data.</text>
</comment>
<sequence>MSDDHTPISRARKLRQRMTEEERILWQQLRNRKFLGLKFLRQHPIIYDRINYKPKYFIPDFYCDEKKLIIELDGKIHDFQKQRDQDREDILHDLGLHMLRIKNEEVNSDIIGVLHKIKQFIQLLDSP</sequence>
<dbReference type="CDD" id="cd01038">
    <property type="entry name" value="Endonuclease_DUF559"/>
    <property type="match status" value="1"/>
</dbReference>
<dbReference type="PANTHER" id="PTHR38590:SF1">
    <property type="entry name" value="BLL0828 PROTEIN"/>
    <property type="match status" value="1"/>
</dbReference>
<accession>A0A0D8J6W5</accession>
<name>A0A0D8J6W5_9BACT</name>
<evidence type="ECO:0000313" key="2">
    <source>
        <dbReference type="EMBL" id="KJF42524.1"/>
    </source>
</evidence>